<protein>
    <submittedName>
        <fullName evidence="4">Uncharacterized protein</fullName>
    </submittedName>
</protein>
<feature type="compositionally biased region" description="Polar residues" evidence="2">
    <location>
        <begin position="309"/>
        <end position="319"/>
    </location>
</feature>
<feature type="transmembrane region" description="Helical" evidence="3">
    <location>
        <begin position="55"/>
        <end position="74"/>
    </location>
</feature>
<evidence type="ECO:0000256" key="2">
    <source>
        <dbReference type="SAM" id="MobiDB-lite"/>
    </source>
</evidence>
<feature type="compositionally biased region" description="Polar residues" evidence="2">
    <location>
        <begin position="357"/>
        <end position="391"/>
    </location>
</feature>
<feature type="compositionally biased region" description="Low complexity" evidence="2">
    <location>
        <begin position="392"/>
        <end position="405"/>
    </location>
</feature>
<evidence type="ECO:0000256" key="3">
    <source>
        <dbReference type="SAM" id="Phobius"/>
    </source>
</evidence>
<keyword evidence="3" id="KW-0472">Membrane</keyword>
<dbReference type="AlphaFoldDB" id="A0A1M4WN84"/>
<evidence type="ECO:0000256" key="1">
    <source>
        <dbReference type="SAM" id="Coils"/>
    </source>
</evidence>
<keyword evidence="1" id="KW-0175">Coiled coil</keyword>
<accession>A0A1M4WN84</accession>
<feature type="transmembrane region" description="Helical" evidence="3">
    <location>
        <begin position="144"/>
        <end position="163"/>
    </location>
</feature>
<feature type="compositionally biased region" description="Gly residues" evidence="2">
    <location>
        <begin position="406"/>
        <end position="415"/>
    </location>
</feature>
<evidence type="ECO:0000313" key="4">
    <source>
        <dbReference type="EMBL" id="SHE82432.1"/>
    </source>
</evidence>
<proteinExistence type="predicted"/>
<feature type="coiled-coil region" evidence="1">
    <location>
        <begin position="202"/>
        <end position="283"/>
    </location>
</feature>
<dbReference type="EMBL" id="FQVL01000003">
    <property type="protein sequence ID" value="SHE82432.1"/>
    <property type="molecule type" value="Genomic_DNA"/>
</dbReference>
<feature type="compositionally biased region" description="Polar residues" evidence="2">
    <location>
        <begin position="468"/>
        <end position="480"/>
    </location>
</feature>
<dbReference type="RefSeq" id="WP_073154368.1">
    <property type="nucleotide sequence ID" value="NZ_FQVL01000003.1"/>
</dbReference>
<organism evidence="4 5">
    <name type="scientific">Seinonella peptonophila</name>
    <dbReference type="NCBI Taxonomy" id="112248"/>
    <lineage>
        <taxon>Bacteria</taxon>
        <taxon>Bacillati</taxon>
        <taxon>Bacillota</taxon>
        <taxon>Bacilli</taxon>
        <taxon>Bacillales</taxon>
        <taxon>Thermoactinomycetaceae</taxon>
        <taxon>Seinonella</taxon>
    </lineage>
</organism>
<dbReference type="STRING" id="112248.SAMN05444392_103290"/>
<sequence>MSKHPVWLLLLQPIKKNLLKQHFWNAGKIGFGIGCLLGLCWLLLARALPLLDAPIGAGILILIGTVGGILYALFRQPSWEQTIRWADEYLKLEDRLITGWELSQKEAKSPLFHLQEEEAQQQLRDRLATDHALPFHWFQGSEKYWLPSLLLILLTLIFIPNPMQKIAIQQQAEQKLIEKQWKKIVKQEQQVSMKSQLSPQVKQELKKELTDLQEKLAKSSKKSHAAMELAKSEERLRQLQEQMKKHEQTNEKMKVILSKYPQLKGIQSQLEEQQDQQKREQAIQQALAKLSPTQRSELANELGKLGQEAANSSDQTEQQFGKALQQKPMEKGIAAAAKSQQQQQQDQQTIDETQQTVAASKTETLEQNQQTASTKQTPKQNGTQKEGNSTEQANGQSSGQDSQGQQGKGASGGNQKGDSTDGKQTEQQQSSSYGKGAGSRNWIYAPKQKTPGTGPIIKDKGPLGKQGVDQQTGQSPTTEAGSLIPYDQVFANYQNEARQAIDQGAIPSEWKDFVKDYFSSIEP</sequence>
<feature type="transmembrane region" description="Helical" evidence="3">
    <location>
        <begin position="29"/>
        <end position="49"/>
    </location>
</feature>
<keyword evidence="5" id="KW-1185">Reference proteome</keyword>
<feature type="compositionally biased region" description="Low complexity" evidence="2">
    <location>
        <begin position="340"/>
        <end position="356"/>
    </location>
</feature>
<dbReference type="OrthoDB" id="2380672at2"/>
<evidence type="ECO:0000313" key="5">
    <source>
        <dbReference type="Proteomes" id="UP000184476"/>
    </source>
</evidence>
<reference evidence="4 5" key="1">
    <citation type="submission" date="2016-11" db="EMBL/GenBank/DDBJ databases">
        <authorList>
            <person name="Jaros S."/>
            <person name="Januszkiewicz K."/>
            <person name="Wedrychowicz H."/>
        </authorList>
    </citation>
    <scope>NUCLEOTIDE SEQUENCE [LARGE SCALE GENOMIC DNA]</scope>
    <source>
        <strain evidence="4 5">DSM 44666</strain>
    </source>
</reference>
<keyword evidence="3" id="KW-0812">Transmembrane</keyword>
<name>A0A1M4WN84_9BACL</name>
<gene>
    <name evidence="4" type="ORF">SAMN05444392_103290</name>
</gene>
<feature type="region of interest" description="Disordered" evidence="2">
    <location>
        <begin position="300"/>
        <end position="483"/>
    </location>
</feature>
<keyword evidence="3" id="KW-1133">Transmembrane helix</keyword>
<dbReference type="Proteomes" id="UP000184476">
    <property type="component" value="Unassembled WGS sequence"/>
</dbReference>